<keyword evidence="15" id="KW-0695">RNA-directed DNA polymerase</keyword>
<evidence type="ECO:0000259" key="23">
    <source>
        <dbReference type="PROSITE" id="PS50994"/>
    </source>
</evidence>
<dbReference type="InterPro" id="IPR001584">
    <property type="entry name" value="Integrase_cat-core"/>
</dbReference>
<dbReference type="GO" id="GO:0005634">
    <property type="term" value="C:nucleus"/>
    <property type="evidence" value="ECO:0007669"/>
    <property type="project" value="UniProtKB-ARBA"/>
</dbReference>
<evidence type="ECO:0000256" key="14">
    <source>
        <dbReference type="ARBA" id="ARBA00022908"/>
    </source>
</evidence>
<dbReference type="Gene3D" id="3.30.420.10">
    <property type="entry name" value="Ribonuclease H-like superfamily/Ribonuclease H"/>
    <property type="match status" value="1"/>
</dbReference>
<dbReference type="GO" id="GO:0006508">
    <property type="term" value="P:proteolysis"/>
    <property type="evidence" value="ECO:0007669"/>
    <property type="project" value="UniProtKB-KW"/>
</dbReference>
<dbReference type="SUPFAM" id="SSF53098">
    <property type="entry name" value="Ribonuclease H-like"/>
    <property type="match status" value="1"/>
</dbReference>
<dbReference type="GO" id="GO:0003887">
    <property type="term" value="F:DNA-directed DNA polymerase activity"/>
    <property type="evidence" value="ECO:0007669"/>
    <property type="project" value="UniProtKB-KW"/>
</dbReference>
<evidence type="ECO:0000256" key="8">
    <source>
        <dbReference type="ARBA" id="ARBA00022741"/>
    </source>
</evidence>
<dbReference type="GO" id="GO:0004519">
    <property type="term" value="F:endonuclease activity"/>
    <property type="evidence" value="ECO:0007669"/>
    <property type="project" value="UniProtKB-KW"/>
</dbReference>
<keyword evidence="16" id="KW-0239">DNA-directed DNA polymerase</keyword>
<dbReference type="GO" id="GO:0003964">
    <property type="term" value="F:RNA-directed DNA polymerase activity"/>
    <property type="evidence" value="ECO:0007669"/>
    <property type="project" value="UniProtKB-KW"/>
</dbReference>
<dbReference type="PANTHER" id="PTHR42648:SF11">
    <property type="entry name" value="TRANSPOSON TY4-P GAG-POL POLYPROTEIN"/>
    <property type="match status" value="1"/>
</dbReference>
<evidence type="ECO:0000256" key="11">
    <source>
        <dbReference type="ARBA" id="ARBA00022840"/>
    </source>
</evidence>
<dbReference type="GO" id="GO:0046872">
    <property type="term" value="F:metal ion binding"/>
    <property type="evidence" value="ECO:0007669"/>
    <property type="project" value="UniProtKB-KW"/>
</dbReference>
<keyword evidence="10" id="KW-0378">Hydrolase</keyword>
<evidence type="ECO:0000256" key="15">
    <source>
        <dbReference type="ARBA" id="ARBA00022918"/>
    </source>
</evidence>
<evidence type="ECO:0000256" key="10">
    <source>
        <dbReference type="ARBA" id="ARBA00022801"/>
    </source>
</evidence>
<comment type="caution">
    <text evidence="24">The sequence shown here is derived from an EMBL/GenBank/DDBJ whole genome shotgun (WGS) entry which is preliminary data.</text>
</comment>
<evidence type="ECO:0000256" key="7">
    <source>
        <dbReference type="ARBA" id="ARBA00022723"/>
    </source>
</evidence>
<dbReference type="InterPro" id="IPR013103">
    <property type="entry name" value="RVT_2"/>
</dbReference>
<comment type="function">
    <text evidence="1">The aspartyl protease (PR) mediates the proteolytic cleavages of the Gag and Gag-Pol polyproteins after assembly of the VLP.</text>
</comment>
<evidence type="ECO:0000256" key="5">
    <source>
        <dbReference type="ARBA" id="ARBA00022695"/>
    </source>
</evidence>
<sequence>MECLREFKTIGYDVKNDIFAACIISRVTVIKQTLMDSLMKDEELLSHPFWLLEKLQTFAVHEQSIMRVEKKADSQTNSSSALATNTNSGNGKGKRRVHPCTHGHNPKMGHSQRNFWYNNPDLLPKRFKSNSNQETANVTLVALGKNFNKALEQVDDNEPAVPVFGYCCTIANNTLTSKASRLSTILDSGASNHMLNSLDYFINTAPVQVFIVTGDGKSKSELVATRKGTARFCLASGKVLELEEALFVPNLLRNLISLALLTTGDVWIKRTGELYNLIINSEKLLQLRLSNRLYELEGDIFPVGQEYTAMLKLTQEPQSFSLWHNRMGHASTELLKVAIPNIKLLPKEECFVHGDLVGLILPSSNGGGRYFLTLVNQFTGFVHVTILKEKSDACQAFEKFKTFYEKQTGCQLKKLVTGGGGEFCNNTLSALLEAEGIQHNSNLAPEWWAEAVKTACATTNCLPSLSRSRVSPLELLFKKRPNYGFFKTFSCKVWCLKPGVRHKTKFEYLSWEGVLVGYANDYLSYKVVRLDTKEIMPSVKHAYFDEHNFPICSAIHKSLNNLNMSNDLPIFADRVLPFEEIDLPAEEGTGMANADVVSLEEQHLTVSTTPKNHHQAMKGDETAAWREAKEKEYENMKNHNAWVARVKTDKDHPIPLTWVYRKKLGANNEVTEYKARICVQGFQQTFGLHYFLKYAPTGKPCSLRLLISFAVNNNLKIYQLDVKSAFLTCPLEDKVTAVPPPGFVGPSNIIFELTSSVLSIK</sequence>
<keyword evidence="3" id="KW-1188">Viral release from host cell</keyword>
<gene>
    <name evidence="24" type="ORF">PCANC_02541</name>
</gene>
<keyword evidence="5" id="KW-0548">Nucleotidyltransferase</keyword>
<feature type="compositionally biased region" description="Low complexity" evidence="22">
    <location>
        <begin position="74"/>
        <end position="88"/>
    </location>
</feature>
<dbReference type="InterPro" id="IPR054722">
    <property type="entry name" value="PolX-like_BBD"/>
</dbReference>
<keyword evidence="14" id="KW-0229">DNA integration</keyword>
<dbReference type="GO" id="GO:0032196">
    <property type="term" value="P:transposition"/>
    <property type="evidence" value="ECO:0007669"/>
    <property type="project" value="UniProtKB-KW"/>
</dbReference>
<dbReference type="Pfam" id="PF07727">
    <property type="entry name" value="RVT_2"/>
    <property type="match status" value="1"/>
</dbReference>
<keyword evidence="13" id="KW-0694">RNA-binding</keyword>
<keyword evidence="4" id="KW-0645">Protease</keyword>
<dbReference type="InterPro" id="IPR036397">
    <property type="entry name" value="RNaseH_sf"/>
</dbReference>
<evidence type="ECO:0000256" key="4">
    <source>
        <dbReference type="ARBA" id="ARBA00022670"/>
    </source>
</evidence>
<dbReference type="AlphaFoldDB" id="A0A2N5VYG1"/>
<dbReference type="OrthoDB" id="422839at2759"/>
<comment type="catalytic activity">
    <reaction evidence="20">
        <text>DNA(n) + a 2'-deoxyribonucleoside 5'-triphosphate = DNA(n+1) + diphosphate</text>
        <dbReference type="Rhea" id="RHEA:22508"/>
        <dbReference type="Rhea" id="RHEA-COMP:17339"/>
        <dbReference type="Rhea" id="RHEA-COMP:17340"/>
        <dbReference type="ChEBI" id="CHEBI:33019"/>
        <dbReference type="ChEBI" id="CHEBI:61560"/>
        <dbReference type="ChEBI" id="CHEBI:173112"/>
        <dbReference type="EC" id="2.7.7.49"/>
    </reaction>
</comment>
<evidence type="ECO:0000256" key="17">
    <source>
        <dbReference type="ARBA" id="ARBA00023113"/>
    </source>
</evidence>
<evidence type="ECO:0000256" key="22">
    <source>
        <dbReference type="SAM" id="MobiDB-lite"/>
    </source>
</evidence>
<dbReference type="GO" id="GO:0005524">
    <property type="term" value="F:ATP binding"/>
    <property type="evidence" value="ECO:0007669"/>
    <property type="project" value="UniProtKB-KW"/>
</dbReference>
<keyword evidence="6" id="KW-0540">Nuclease</keyword>
<dbReference type="GO" id="GO:0006310">
    <property type="term" value="P:DNA recombination"/>
    <property type="evidence" value="ECO:0007669"/>
    <property type="project" value="UniProtKB-KW"/>
</dbReference>
<keyword evidence="2" id="KW-0815">Transposition</keyword>
<keyword evidence="12" id="KW-0460">Magnesium</keyword>
<keyword evidence="17" id="KW-0917">Virion maturation</keyword>
<feature type="region of interest" description="Disordered" evidence="22">
    <location>
        <begin position="70"/>
        <end position="114"/>
    </location>
</feature>
<proteinExistence type="predicted"/>
<dbReference type="GO" id="GO:0003723">
    <property type="term" value="F:RNA binding"/>
    <property type="evidence" value="ECO:0007669"/>
    <property type="project" value="UniProtKB-KW"/>
</dbReference>
<evidence type="ECO:0000256" key="13">
    <source>
        <dbReference type="ARBA" id="ARBA00022884"/>
    </source>
</evidence>
<keyword evidence="19" id="KW-0511">Multifunctional enzyme</keyword>
<evidence type="ECO:0000256" key="18">
    <source>
        <dbReference type="ARBA" id="ARBA00023172"/>
    </source>
</evidence>
<evidence type="ECO:0000313" key="24">
    <source>
        <dbReference type="EMBL" id="PLW55031.1"/>
    </source>
</evidence>
<reference evidence="24 25" key="1">
    <citation type="submission" date="2017-11" db="EMBL/GenBank/DDBJ databases">
        <title>De novo assembly and phasing of dikaryotic genomes from two isolates of Puccinia coronata f. sp. avenae, the causal agent of oat crown rust.</title>
        <authorList>
            <person name="Miller M.E."/>
            <person name="Zhang Y."/>
            <person name="Omidvar V."/>
            <person name="Sperschneider J."/>
            <person name="Schwessinger B."/>
            <person name="Raley C."/>
            <person name="Palmer J.M."/>
            <person name="Garnica D."/>
            <person name="Upadhyaya N."/>
            <person name="Rathjen J."/>
            <person name="Taylor J.M."/>
            <person name="Park R.F."/>
            <person name="Dodds P.N."/>
            <person name="Hirsch C.D."/>
            <person name="Kianian S.F."/>
            <person name="Figueroa M."/>
        </authorList>
    </citation>
    <scope>NUCLEOTIDE SEQUENCE [LARGE SCALE GENOMIC DNA]</scope>
    <source>
        <strain evidence="24">12NC29</strain>
    </source>
</reference>
<dbReference type="GO" id="GO:0008233">
    <property type="term" value="F:peptidase activity"/>
    <property type="evidence" value="ECO:0007669"/>
    <property type="project" value="UniProtKB-KW"/>
</dbReference>
<name>A0A2N5VYG1_9BASI</name>
<dbReference type="GO" id="GO:0015074">
    <property type="term" value="P:DNA integration"/>
    <property type="evidence" value="ECO:0007669"/>
    <property type="project" value="UniProtKB-KW"/>
</dbReference>
<keyword evidence="11" id="KW-0067">ATP-binding</keyword>
<evidence type="ECO:0000256" key="19">
    <source>
        <dbReference type="ARBA" id="ARBA00023268"/>
    </source>
</evidence>
<keyword evidence="25" id="KW-1185">Reference proteome</keyword>
<evidence type="ECO:0000256" key="12">
    <source>
        <dbReference type="ARBA" id="ARBA00022842"/>
    </source>
</evidence>
<accession>A0A2N5VYG1</accession>
<dbReference type="EMBL" id="PGCJ01000037">
    <property type="protein sequence ID" value="PLW55031.1"/>
    <property type="molecule type" value="Genomic_DNA"/>
</dbReference>
<evidence type="ECO:0000256" key="20">
    <source>
        <dbReference type="ARBA" id="ARBA00048173"/>
    </source>
</evidence>
<evidence type="ECO:0000256" key="2">
    <source>
        <dbReference type="ARBA" id="ARBA00022578"/>
    </source>
</evidence>
<keyword evidence="7" id="KW-0479">Metal-binding</keyword>
<evidence type="ECO:0000256" key="21">
    <source>
        <dbReference type="ARBA" id="ARBA00049244"/>
    </source>
</evidence>
<dbReference type="STRING" id="200324.A0A2N5VYG1"/>
<dbReference type="Pfam" id="PF22936">
    <property type="entry name" value="Pol_BBD"/>
    <property type="match status" value="1"/>
</dbReference>
<dbReference type="PANTHER" id="PTHR42648">
    <property type="entry name" value="TRANSPOSASE, PUTATIVE-RELATED"/>
    <property type="match status" value="1"/>
</dbReference>
<protein>
    <recommendedName>
        <fullName evidence="23">Integrase catalytic domain-containing protein</fullName>
    </recommendedName>
</protein>
<evidence type="ECO:0000256" key="9">
    <source>
        <dbReference type="ARBA" id="ARBA00022759"/>
    </source>
</evidence>
<dbReference type="Proteomes" id="UP000235388">
    <property type="component" value="Unassembled WGS sequence"/>
</dbReference>
<evidence type="ECO:0000313" key="25">
    <source>
        <dbReference type="Proteomes" id="UP000235388"/>
    </source>
</evidence>
<feature type="compositionally biased region" description="Basic residues" evidence="22">
    <location>
        <begin position="92"/>
        <end position="107"/>
    </location>
</feature>
<evidence type="ECO:0000256" key="6">
    <source>
        <dbReference type="ARBA" id="ARBA00022722"/>
    </source>
</evidence>
<evidence type="ECO:0000256" key="16">
    <source>
        <dbReference type="ARBA" id="ARBA00022932"/>
    </source>
</evidence>
<organism evidence="24 25">
    <name type="scientific">Puccinia coronata f. sp. avenae</name>
    <dbReference type="NCBI Taxonomy" id="200324"/>
    <lineage>
        <taxon>Eukaryota</taxon>
        <taxon>Fungi</taxon>
        <taxon>Dikarya</taxon>
        <taxon>Basidiomycota</taxon>
        <taxon>Pucciniomycotina</taxon>
        <taxon>Pucciniomycetes</taxon>
        <taxon>Pucciniales</taxon>
        <taxon>Pucciniaceae</taxon>
        <taxon>Puccinia</taxon>
    </lineage>
</organism>
<feature type="domain" description="Integrase catalytic" evidence="23">
    <location>
        <begin position="342"/>
        <end position="439"/>
    </location>
</feature>
<evidence type="ECO:0000256" key="3">
    <source>
        <dbReference type="ARBA" id="ARBA00022612"/>
    </source>
</evidence>
<comment type="catalytic activity">
    <reaction evidence="21">
        <text>DNA(n) + a 2'-deoxyribonucleoside 5'-triphosphate = DNA(n+1) + diphosphate</text>
        <dbReference type="Rhea" id="RHEA:22508"/>
        <dbReference type="Rhea" id="RHEA-COMP:17339"/>
        <dbReference type="Rhea" id="RHEA-COMP:17340"/>
        <dbReference type="ChEBI" id="CHEBI:33019"/>
        <dbReference type="ChEBI" id="CHEBI:61560"/>
        <dbReference type="ChEBI" id="CHEBI:173112"/>
        <dbReference type="EC" id="2.7.7.7"/>
    </reaction>
</comment>
<dbReference type="InterPro" id="IPR012337">
    <property type="entry name" value="RNaseH-like_sf"/>
</dbReference>
<dbReference type="Pfam" id="PF25597">
    <property type="entry name" value="SH3_retrovirus"/>
    <property type="match status" value="1"/>
</dbReference>
<keyword evidence="16" id="KW-0808">Transferase</keyword>
<evidence type="ECO:0000256" key="1">
    <source>
        <dbReference type="ARBA" id="ARBA00002180"/>
    </source>
</evidence>
<dbReference type="PROSITE" id="PS50994">
    <property type="entry name" value="INTEGRASE"/>
    <property type="match status" value="1"/>
</dbReference>
<dbReference type="InterPro" id="IPR057670">
    <property type="entry name" value="SH3_retrovirus"/>
</dbReference>
<keyword evidence="18" id="KW-0233">DNA recombination</keyword>
<keyword evidence="9" id="KW-0255">Endonuclease</keyword>
<keyword evidence="8" id="KW-0547">Nucleotide-binding</keyword>
<dbReference type="InterPro" id="IPR039537">
    <property type="entry name" value="Retrotran_Ty1/copia-like"/>
</dbReference>